<gene>
    <name evidence="4" type="ORF">K489DRAFT_379747</name>
</gene>
<proteinExistence type="predicted"/>
<reference evidence="4" key="1">
    <citation type="submission" date="2020-01" db="EMBL/GenBank/DDBJ databases">
        <authorList>
            <consortium name="DOE Joint Genome Institute"/>
            <person name="Haridas S."/>
            <person name="Albert R."/>
            <person name="Binder M."/>
            <person name="Bloem J."/>
            <person name="Labutti K."/>
            <person name="Salamov A."/>
            <person name="Andreopoulos B."/>
            <person name="Baker S.E."/>
            <person name="Barry K."/>
            <person name="Bills G."/>
            <person name="Bluhm B.H."/>
            <person name="Cannon C."/>
            <person name="Castanera R."/>
            <person name="Culley D.E."/>
            <person name="Daum C."/>
            <person name="Ezra D."/>
            <person name="Gonzalez J.B."/>
            <person name="Henrissat B."/>
            <person name="Kuo A."/>
            <person name="Liang C."/>
            <person name="Lipzen A."/>
            <person name="Lutzoni F."/>
            <person name="Magnuson J."/>
            <person name="Mondo S."/>
            <person name="Nolan M."/>
            <person name="Ohm R."/>
            <person name="Pangilinan J."/>
            <person name="Park H.-J."/>
            <person name="Ramirez L."/>
            <person name="Alfaro M."/>
            <person name="Sun H."/>
            <person name="Tritt A."/>
            <person name="Yoshinaga Y."/>
            <person name="Zwiers L.-H."/>
            <person name="Turgeon B.G."/>
            <person name="Goodwin S.B."/>
            <person name="Spatafora J.W."/>
            <person name="Crous P.W."/>
            <person name="Grigoriev I.V."/>
        </authorList>
    </citation>
    <scope>NUCLEOTIDE SEQUENCE</scope>
    <source>
        <strain evidence="4">CBS 342.82</strain>
    </source>
</reference>
<evidence type="ECO:0000313" key="4">
    <source>
        <dbReference type="RefSeq" id="XP_033460789.1"/>
    </source>
</evidence>
<evidence type="ECO:0000256" key="1">
    <source>
        <dbReference type="SAM" id="Coils"/>
    </source>
</evidence>
<dbReference type="PANTHER" id="PTHR14778">
    <property type="entry name" value="KINETOCHORE-ASSOCIATED PROTEIN DSN1 HOMOLOG"/>
    <property type="match status" value="1"/>
</dbReference>
<feature type="region of interest" description="Disordered" evidence="2">
    <location>
        <begin position="239"/>
        <end position="272"/>
    </location>
</feature>
<dbReference type="PANTHER" id="PTHR14778:SF2">
    <property type="entry name" value="KINETOCHORE-ASSOCIATED PROTEIN DSN1 HOMOLOG"/>
    <property type="match status" value="1"/>
</dbReference>
<keyword evidence="3" id="KW-1185">Reference proteome</keyword>
<dbReference type="GO" id="GO:0051301">
    <property type="term" value="P:cell division"/>
    <property type="evidence" value="ECO:0007669"/>
    <property type="project" value="InterPro"/>
</dbReference>
<sequence>MSMVLTRSPLEIIGMNSAGAQKRRSARLSHEENGEEEPPSKKSRTTGANAVAAAGSTKQPKATSKAKGSKKTKVYDEEADGFAFTKGKRKKAPKDADAPEGAEAQPVQQAMLPPPPQTKKFDVPITAPIDANATKVQKKTRRKLPSTPERDVPEKTTRRSKRGSSEMENVEAAPSPQQEQRGRRKPNAERSPSAEGAQPLTVEKKRTQGSGVVEEEKVMRIMLPFADTPIIRKNRAMRKASAENHRRSSSGMRGRRASSLIDEGRGHALPHSEVPTSEFYKHISADLTEPRRMRCLLGWCGTRALLPSSDSVQSSNAAESSEAKARAIARTIQEDLSSELVTNGFFSDWFSRDESTPPQLPVRKRPNPRNLANAAKVEELTLELQKLERERLEWDELVKSSAGSSHQEPTEAETCLSPLRADLLDSPQRAIFDQLQASKTSDLTDTKTIQSRLQEISKDLEFAVDQFAHGVHTLQVARETAERVADHSLADAANALEDRQKQRAAAGKPVHQMDALRGLARVLNAKHK</sequence>
<protein>
    <recommendedName>
        <fullName evidence="5">Mis12-Mtw1 protein</fullName>
    </recommendedName>
</protein>
<dbReference type="GeneID" id="54362526"/>
<dbReference type="OrthoDB" id="3364649at2759"/>
<evidence type="ECO:0008006" key="5">
    <source>
        <dbReference type="Google" id="ProtNLM"/>
    </source>
</evidence>
<feature type="coiled-coil region" evidence="1">
    <location>
        <begin position="370"/>
        <end position="397"/>
    </location>
</feature>
<accession>A0A6J3M788</accession>
<name>A0A6J3M788_9PEZI</name>
<evidence type="ECO:0000313" key="3">
    <source>
        <dbReference type="Proteomes" id="UP000504637"/>
    </source>
</evidence>
<feature type="compositionally biased region" description="Basic and acidic residues" evidence="2">
    <location>
        <begin position="148"/>
        <end position="157"/>
    </location>
</feature>
<organism evidence="4">
    <name type="scientific">Dissoconium aciculare CBS 342.82</name>
    <dbReference type="NCBI Taxonomy" id="1314786"/>
    <lineage>
        <taxon>Eukaryota</taxon>
        <taxon>Fungi</taxon>
        <taxon>Dikarya</taxon>
        <taxon>Ascomycota</taxon>
        <taxon>Pezizomycotina</taxon>
        <taxon>Dothideomycetes</taxon>
        <taxon>Dothideomycetidae</taxon>
        <taxon>Mycosphaerellales</taxon>
        <taxon>Dissoconiaceae</taxon>
        <taxon>Dissoconium</taxon>
    </lineage>
</organism>
<dbReference type="InterPro" id="IPR013218">
    <property type="entry name" value="Dsn1/Mis13"/>
</dbReference>
<reference evidence="4" key="3">
    <citation type="submission" date="2025-08" db="UniProtKB">
        <authorList>
            <consortium name="RefSeq"/>
        </authorList>
    </citation>
    <scope>IDENTIFICATION</scope>
    <source>
        <strain evidence="4">CBS 342.82</strain>
    </source>
</reference>
<dbReference type="Proteomes" id="UP000504637">
    <property type="component" value="Unplaced"/>
</dbReference>
<evidence type="ECO:0000256" key="2">
    <source>
        <dbReference type="SAM" id="MobiDB-lite"/>
    </source>
</evidence>
<reference evidence="4" key="2">
    <citation type="submission" date="2020-04" db="EMBL/GenBank/DDBJ databases">
        <authorList>
            <consortium name="NCBI Genome Project"/>
        </authorList>
    </citation>
    <scope>NUCLEOTIDE SEQUENCE</scope>
    <source>
        <strain evidence="4">CBS 342.82</strain>
    </source>
</reference>
<dbReference type="Pfam" id="PF08202">
    <property type="entry name" value="MIS13"/>
    <property type="match status" value="1"/>
</dbReference>
<keyword evidence="1" id="KW-0175">Coiled coil</keyword>
<dbReference type="AlphaFoldDB" id="A0A6J3M788"/>
<dbReference type="GO" id="GO:0000444">
    <property type="term" value="C:MIS12/MIND type complex"/>
    <property type="evidence" value="ECO:0007669"/>
    <property type="project" value="InterPro"/>
</dbReference>
<dbReference type="GO" id="GO:0007059">
    <property type="term" value="P:chromosome segregation"/>
    <property type="evidence" value="ECO:0007669"/>
    <property type="project" value="InterPro"/>
</dbReference>
<dbReference type="RefSeq" id="XP_033460789.1">
    <property type="nucleotide sequence ID" value="XM_033604726.1"/>
</dbReference>
<feature type="region of interest" description="Disordered" evidence="2">
    <location>
        <begin position="1"/>
        <end position="211"/>
    </location>
</feature>